<keyword evidence="2" id="KW-0732">Signal</keyword>
<dbReference type="AlphaFoldDB" id="A0AAE8MYL4"/>
<dbReference type="SUPFAM" id="SSF51004">
    <property type="entry name" value="C-terminal (heme d1) domain of cytochrome cd1-nitrite reductase"/>
    <property type="match status" value="1"/>
</dbReference>
<feature type="signal peptide" evidence="2">
    <location>
        <begin position="1"/>
        <end position="16"/>
    </location>
</feature>
<dbReference type="InterPro" id="IPR019405">
    <property type="entry name" value="Lactonase_7-beta_prop"/>
</dbReference>
<protein>
    <submittedName>
        <fullName evidence="3">Uncharacterized protein</fullName>
    </submittedName>
</protein>
<dbReference type="Gene3D" id="2.130.10.10">
    <property type="entry name" value="YVTN repeat-like/Quinoprotein amine dehydrogenase"/>
    <property type="match status" value="1"/>
</dbReference>
<evidence type="ECO:0000313" key="4">
    <source>
        <dbReference type="Proteomes" id="UP001187682"/>
    </source>
</evidence>
<dbReference type="Pfam" id="PF10282">
    <property type="entry name" value="Lactonase"/>
    <property type="match status" value="1"/>
</dbReference>
<comment type="caution">
    <text evidence="3">The sequence shown here is derived from an EMBL/GenBank/DDBJ whole genome shotgun (WGS) entry which is preliminary data.</text>
</comment>
<dbReference type="PANTHER" id="PTHR30344">
    <property type="entry name" value="6-PHOSPHOGLUCONOLACTONASE-RELATED"/>
    <property type="match status" value="1"/>
</dbReference>
<dbReference type="InterPro" id="IPR050282">
    <property type="entry name" value="Cycloisomerase_2"/>
</dbReference>
<evidence type="ECO:0000256" key="2">
    <source>
        <dbReference type="SAM" id="SignalP"/>
    </source>
</evidence>
<organism evidence="3 4">
    <name type="scientific">Cephalotrichum gorgonifer</name>
    <dbReference type="NCBI Taxonomy" id="2041049"/>
    <lineage>
        <taxon>Eukaryota</taxon>
        <taxon>Fungi</taxon>
        <taxon>Dikarya</taxon>
        <taxon>Ascomycota</taxon>
        <taxon>Pezizomycotina</taxon>
        <taxon>Sordariomycetes</taxon>
        <taxon>Hypocreomycetidae</taxon>
        <taxon>Microascales</taxon>
        <taxon>Microascaceae</taxon>
        <taxon>Cephalotrichum</taxon>
    </lineage>
</organism>
<feature type="chain" id="PRO_5042031657" evidence="2">
    <location>
        <begin position="17"/>
        <end position="417"/>
    </location>
</feature>
<accession>A0AAE8MYL4</accession>
<dbReference type="PANTHER" id="PTHR30344:SF1">
    <property type="entry name" value="6-PHOSPHOGLUCONOLACTONASE"/>
    <property type="match status" value="1"/>
</dbReference>
<sequence length="417" mass="43359">MRLSHILAVAAPMAAAATLPRQAPQAKVLIGAPNSILVADFDGLGFKIVGNATTEGTNPSWMAFREPNLLYAVDEFNASTNLFVFDPVTNSIQLVQSAEGSAGVVHLEFNFDKTRLVGSSFGAGTIDIWDITDGALTLLKQIVSDDPLGPNAARQEAPHPHQSVLDPTGRFFVVNDLGTDTVLVIDSDQDQFEVVNRVRVTPDGCGPRHGVFFPSRAAEPTQATHYFVLCEMLNLVEVFSVEYAGNSLQFVPTQVLSTFGDTSPAANLTTATAGGIVLSSDNLDVYVSNRNTGGEEDSISHFRVVPPAEEGGALSLEFSESISSGGQVPRMLSLSADGNLLFSTNQRDGLGVLALARNGGAVLGAGTGAAGAAAQAEVGGVQAAVLAAGTLVGSPVAELGVDVFGAVDFGPQFVMQV</sequence>
<dbReference type="InterPro" id="IPR011048">
    <property type="entry name" value="Haem_d1_sf"/>
</dbReference>
<dbReference type="GO" id="GO:0017057">
    <property type="term" value="F:6-phosphogluconolactonase activity"/>
    <property type="evidence" value="ECO:0007669"/>
    <property type="project" value="TreeGrafter"/>
</dbReference>
<proteinExistence type="inferred from homology"/>
<dbReference type="Proteomes" id="UP001187682">
    <property type="component" value="Unassembled WGS sequence"/>
</dbReference>
<name>A0AAE8MYL4_9PEZI</name>
<dbReference type="EMBL" id="ONZQ02000007">
    <property type="protein sequence ID" value="SPO03101.1"/>
    <property type="molecule type" value="Genomic_DNA"/>
</dbReference>
<gene>
    <name evidence="3" type="ORF">DNG_05783</name>
</gene>
<evidence type="ECO:0000256" key="1">
    <source>
        <dbReference type="ARBA" id="ARBA00005564"/>
    </source>
</evidence>
<reference evidence="3" key="1">
    <citation type="submission" date="2018-03" db="EMBL/GenBank/DDBJ databases">
        <authorList>
            <person name="Guldener U."/>
        </authorList>
    </citation>
    <scope>NUCLEOTIDE SEQUENCE</scope>
</reference>
<keyword evidence="4" id="KW-1185">Reference proteome</keyword>
<comment type="similarity">
    <text evidence="1">Belongs to the cycloisomerase 2 family.</text>
</comment>
<evidence type="ECO:0000313" key="3">
    <source>
        <dbReference type="EMBL" id="SPO03101.1"/>
    </source>
</evidence>
<dbReference type="InterPro" id="IPR015943">
    <property type="entry name" value="WD40/YVTN_repeat-like_dom_sf"/>
</dbReference>